<dbReference type="GO" id="GO:0005829">
    <property type="term" value="C:cytosol"/>
    <property type="evidence" value="ECO:0007669"/>
    <property type="project" value="TreeGrafter"/>
</dbReference>
<organism evidence="5 6">
    <name type="scientific">Anisodus acutangulus</name>
    <dbReference type="NCBI Taxonomy" id="402998"/>
    <lineage>
        <taxon>Eukaryota</taxon>
        <taxon>Viridiplantae</taxon>
        <taxon>Streptophyta</taxon>
        <taxon>Embryophyta</taxon>
        <taxon>Tracheophyta</taxon>
        <taxon>Spermatophyta</taxon>
        <taxon>Magnoliopsida</taxon>
        <taxon>eudicotyledons</taxon>
        <taxon>Gunneridae</taxon>
        <taxon>Pentapetalae</taxon>
        <taxon>asterids</taxon>
        <taxon>lamiids</taxon>
        <taxon>Solanales</taxon>
        <taxon>Solanaceae</taxon>
        <taxon>Solanoideae</taxon>
        <taxon>Hyoscyameae</taxon>
        <taxon>Anisodus</taxon>
    </lineage>
</organism>
<keyword evidence="2" id="KW-0963">Cytoplasm</keyword>
<name>A0A9Q1MH96_9SOLA</name>
<dbReference type="Gene3D" id="1.25.10.10">
    <property type="entry name" value="Leucine-rich Repeat Variant"/>
    <property type="match status" value="1"/>
</dbReference>
<comment type="subcellular location">
    <subcellularLocation>
        <location evidence="1">Cytoplasm</location>
    </subcellularLocation>
</comment>
<dbReference type="PANTHER" id="PTHR10997:SF18">
    <property type="entry name" value="D-IMPORTIN 7_RANBP7"/>
    <property type="match status" value="1"/>
</dbReference>
<feature type="region of interest" description="Disordered" evidence="4">
    <location>
        <begin position="231"/>
        <end position="265"/>
    </location>
</feature>
<dbReference type="OrthoDB" id="760868at2759"/>
<keyword evidence="6" id="KW-1185">Reference proteome</keyword>
<gene>
    <name evidence="5" type="ORF">K7X08_004303</name>
</gene>
<sequence>MCFSDNDQKLWDEDPHEYVRKGYDIIEDLYSPRITAMDNVSKLVRKWGKENLQKLILFIVEIFKRYEEASPEYKPCRQKDGTLLIIGALCDKLKNTKPYKSGLEHPNNFRKALHNVVTGMRDPDLHVLDEFFELMNEVEIEYLVFTLETIVDKFGEEMAPYALGLCQNLAAAFWKCINMAEADEEGDDPGAFAAVGCLRAISTILESMREALERVSKENLDLLVANKDQVAEAAKENEAEDNDDMNGLQTDEDDDEEDVTLWILS</sequence>
<feature type="compositionally biased region" description="Acidic residues" evidence="4">
    <location>
        <begin position="238"/>
        <end position="259"/>
    </location>
</feature>
<dbReference type="Proteomes" id="UP001152561">
    <property type="component" value="Unassembled WGS sequence"/>
</dbReference>
<dbReference type="PANTHER" id="PTHR10997">
    <property type="entry name" value="IMPORTIN-7, 8, 11"/>
    <property type="match status" value="1"/>
</dbReference>
<reference evidence="6" key="1">
    <citation type="journal article" date="2023" name="Proc. Natl. Acad. Sci. U.S.A.">
        <title>Genomic and structural basis for evolution of tropane alkaloid biosynthesis.</title>
        <authorList>
            <person name="Wanga Y.-J."/>
            <person name="Taina T."/>
            <person name="Yua J.-Y."/>
            <person name="Lia J."/>
            <person name="Xua B."/>
            <person name="Chenc J."/>
            <person name="D'Auriad J.C."/>
            <person name="Huanga J.-P."/>
            <person name="Huanga S.-X."/>
        </authorList>
    </citation>
    <scope>NUCLEOTIDE SEQUENCE [LARGE SCALE GENOMIC DNA]</scope>
    <source>
        <strain evidence="6">cv. KIB-2019</strain>
    </source>
</reference>
<evidence type="ECO:0000256" key="3">
    <source>
        <dbReference type="ARBA" id="ARBA00022927"/>
    </source>
</evidence>
<dbReference type="GO" id="GO:0005635">
    <property type="term" value="C:nuclear envelope"/>
    <property type="evidence" value="ECO:0007669"/>
    <property type="project" value="TreeGrafter"/>
</dbReference>
<dbReference type="AlphaFoldDB" id="A0A9Q1MH96"/>
<dbReference type="GO" id="GO:0006606">
    <property type="term" value="P:protein import into nucleus"/>
    <property type="evidence" value="ECO:0007669"/>
    <property type="project" value="TreeGrafter"/>
</dbReference>
<accession>A0A9Q1MH96</accession>
<dbReference type="SUPFAM" id="SSF48371">
    <property type="entry name" value="ARM repeat"/>
    <property type="match status" value="1"/>
</dbReference>
<dbReference type="InterPro" id="IPR016024">
    <property type="entry name" value="ARM-type_fold"/>
</dbReference>
<keyword evidence="3" id="KW-0813">Transport</keyword>
<evidence type="ECO:0000256" key="4">
    <source>
        <dbReference type="SAM" id="MobiDB-lite"/>
    </source>
</evidence>
<protein>
    <submittedName>
        <fullName evidence="5">Uncharacterized protein</fullName>
    </submittedName>
</protein>
<proteinExistence type="predicted"/>
<comment type="caution">
    <text evidence="5">The sequence shown here is derived from an EMBL/GenBank/DDBJ whole genome shotgun (WGS) entry which is preliminary data.</text>
</comment>
<dbReference type="InterPro" id="IPR011989">
    <property type="entry name" value="ARM-like"/>
</dbReference>
<evidence type="ECO:0000256" key="2">
    <source>
        <dbReference type="ARBA" id="ARBA00022490"/>
    </source>
</evidence>
<keyword evidence="3" id="KW-0653">Protein transport</keyword>
<evidence type="ECO:0000313" key="6">
    <source>
        <dbReference type="Proteomes" id="UP001152561"/>
    </source>
</evidence>
<dbReference type="EMBL" id="JAJAGQ010000006">
    <property type="protein sequence ID" value="KAJ8560245.1"/>
    <property type="molecule type" value="Genomic_DNA"/>
</dbReference>
<evidence type="ECO:0000256" key="1">
    <source>
        <dbReference type="ARBA" id="ARBA00004496"/>
    </source>
</evidence>
<evidence type="ECO:0000313" key="5">
    <source>
        <dbReference type="EMBL" id="KAJ8560245.1"/>
    </source>
</evidence>